<keyword evidence="5 7" id="KW-1133">Transmembrane helix</keyword>
<protein>
    <recommendedName>
        <fullName evidence="7">TVP38/TMEM64 family membrane protein</fullName>
    </recommendedName>
</protein>
<dbReference type="GO" id="GO:0005886">
    <property type="term" value="C:plasma membrane"/>
    <property type="evidence" value="ECO:0007669"/>
    <property type="project" value="UniProtKB-SubCell"/>
</dbReference>
<dbReference type="RefSeq" id="WP_151543159.1">
    <property type="nucleotide sequence ID" value="NZ_WBMR01000095.1"/>
</dbReference>
<evidence type="ECO:0000256" key="8">
    <source>
        <dbReference type="SAM" id="MobiDB-lite"/>
    </source>
</evidence>
<accession>A0A6L3VMA2</accession>
<name>A0A6L3VMA2_9ACTN</name>
<evidence type="ECO:0000259" key="9">
    <source>
        <dbReference type="Pfam" id="PF09335"/>
    </source>
</evidence>
<feature type="transmembrane region" description="Helical" evidence="7">
    <location>
        <begin position="38"/>
        <end position="60"/>
    </location>
</feature>
<dbReference type="Pfam" id="PF09335">
    <property type="entry name" value="VTT_dom"/>
    <property type="match status" value="1"/>
</dbReference>
<feature type="transmembrane region" description="Helical" evidence="7">
    <location>
        <begin position="72"/>
        <end position="90"/>
    </location>
</feature>
<proteinExistence type="inferred from homology"/>
<feature type="transmembrane region" description="Helical" evidence="7">
    <location>
        <begin position="160"/>
        <end position="177"/>
    </location>
</feature>
<keyword evidence="11" id="KW-1185">Reference proteome</keyword>
<reference evidence="10 11" key="1">
    <citation type="submission" date="2019-09" db="EMBL/GenBank/DDBJ databases">
        <title>Actinomadura physcomitrii sp. nov., a novel actinomycete isolated from moss [Physcomitrium sphaericum (Ludw) Fuernr].</title>
        <authorList>
            <person name="Liu C."/>
            <person name="Zhuang X."/>
        </authorList>
    </citation>
    <scope>NUCLEOTIDE SEQUENCE [LARGE SCALE GENOMIC DNA]</scope>
    <source>
        <strain evidence="10 11">CYP1-1B</strain>
    </source>
</reference>
<feature type="transmembrane region" description="Helical" evidence="7">
    <location>
        <begin position="102"/>
        <end position="127"/>
    </location>
</feature>
<gene>
    <name evidence="10" type="ORF">F9B16_27790</name>
</gene>
<dbReference type="PANTHER" id="PTHR12677:SF58">
    <property type="entry name" value="TVP38_TMEM64 FAMILY MEMBRANE PROTEIN RV0625C"/>
    <property type="match status" value="1"/>
</dbReference>
<dbReference type="AlphaFoldDB" id="A0A6L3VMA2"/>
<keyword evidence="6 7" id="KW-0472">Membrane</keyword>
<keyword evidence="3 7" id="KW-1003">Cell membrane</keyword>
<evidence type="ECO:0000256" key="7">
    <source>
        <dbReference type="RuleBase" id="RU366058"/>
    </source>
</evidence>
<comment type="caution">
    <text evidence="10">The sequence shown here is derived from an EMBL/GenBank/DDBJ whole genome shotgun (WGS) entry which is preliminary data.</text>
</comment>
<dbReference type="InterPro" id="IPR032816">
    <property type="entry name" value="VTT_dom"/>
</dbReference>
<feature type="region of interest" description="Disordered" evidence="8">
    <location>
        <begin position="1"/>
        <end position="28"/>
    </location>
</feature>
<evidence type="ECO:0000256" key="3">
    <source>
        <dbReference type="ARBA" id="ARBA00022475"/>
    </source>
</evidence>
<feature type="domain" description="VTT" evidence="9">
    <location>
        <begin position="90"/>
        <end position="207"/>
    </location>
</feature>
<evidence type="ECO:0000256" key="5">
    <source>
        <dbReference type="ARBA" id="ARBA00022989"/>
    </source>
</evidence>
<evidence type="ECO:0000313" key="10">
    <source>
        <dbReference type="EMBL" id="KAB2374161.1"/>
    </source>
</evidence>
<dbReference type="InterPro" id="IPR015414">
    <property type="entry name" value="TMEM64"/>
</dbReference>
<evidence type="ECO:0000256" key="4">
    <source>
        <dbReference type="ARBA" id="ARBA00022692"/>
    </source>
</evidence>
<feature type="transmembrane region" description="Helical" evidence="7">
    <location>
        <begin position="217"/>
        <end position="234"/>
    </location>
</feature>
<evidence type="ECO:0000256" key="1">
    <source>
        <dbReference type="ARBA" id="ARBA00004651"/>
    </source>
</evidence>
<feature type="compositionally biased region" description="Pro residues" evidence="8">
    <location>
        <begin position="1"/>
        <end position="14"/>
    </location>
</feature>
<keyword evidence="4 7" id="KW-0812">Transmembrane</keyword>
<evidence type="ECO:0000256" key="6">
    <source>
        <dbReference type="ARBA" id="ARBA00023136"/>
    </source>
</evidence>
<dbReference type="Proteomes" id="UP000483004">
    <property type="component" value="Unassembled WGS sequence"/>
</dbReference>
<comment type="similarity">
    <text evidence="2 7">Belongs to the TVP38/TMEM64 family.</text>
</comment>
<sequence length="258" mass="26039">MSPHPAAAPVPPPGAGETVQEPEPSGGPPVSRAALVKLLVLGAVLLGVGVLVAIAGGSVWGDVSDWVDSLGWWGPLVFAVCYAVAVTLLVPGSVLNASAGALFGVAVGVGSVLAGATAGAAISFALARALGRPAVARYAGSGRLARLDAYLSRRAFESVLVLRMVGLFPFGVVNYGAGVAGVRFGPYLAGTFAGIIPGTLVYTGLGKALREPGSPMVWIAPVGLVLLSAFSWWLSRYVRARGERAEAGAVPALAEVDD</sequence>
<organism evidence="10 11">
    <name type="scientific">Actinomadura montaniterrae</name>
    <dbReference type="NCBI Taxonomy" id="1803903"/>
    <lineage>
        <taxon>Bacteria</taxon>
        <taxon>Bacillati</taxon>
        <taxon>Actinomycetota</taxon>
        <taxon>Actinomycetes</taxon>
        <taxon>Streptosporangiales</taxon>
        <taxon>Thermomonosporaceae</taxon>
        <taxon>Actinomadura</taxon>
    </lineage>
</organism>
<dbReference type="OrthoDB" id="5242213at2"/>
<dbReference type="PANTHER" id="PTHR12677">
    <property type="entry name" value="GOLGI APPARATUS MEMBRANE PROTEIN TVP38-RELATED"/>
    <property type="match status" value="1"/>
</dbReference>
<feature type="transmembrane region" description="Helical" evidence="7">
    <location>
        <begin position="184"/>
        <end position="205"/>
    </location>
</feature>
<evidence type="ECO:0000313" key="11">
    <source>
        <dbReference type="Proteomes" id="UP000483004"/>
    </source>
</evidence>
<evidence type="ECO:0000256" key="2">
    <source>
        <dbReference type="ARBA" id="ARBA00008640"/>
    </source>
</evidence>
<comment type="subcellular location">
    <subcellularLocation>
        <location evidence="1 7">Cell membrane</location>
        <topology evidence="1 7">Multi-pass membrane protein</topology>
    </subcellularLocation>
</comment>
<dbReference type="EMBL" id="WBMR01000095">
    <property type="protein sequence ID" value="KAB2374161.1"/>
    <property type="molecule type" value="Genomic_DNA"/>
</dbReference>